<feature type="transmembrane region" description="Helical" evidence="1">
    <location>
        <begin position="44"/>
        <end position="61"/>
    </location>
</feature>
<evidence type="ECO:0000256" key="1">
    <source>
        <dbReference type="SAM" id="Phobius"/>
    </source>
</evidence>
<keyword evidence="1" id="KW-0472">Membrane</keyword>
<dbReference type="EMBL" id="MCHY01000002">
    <property type="protein sequence ID" value="RKD26725.1"/>
    <property type="molecule type" value="Genomic_DNA"/>
</dbReference>
<dbReference type="Proteomes" id="UP000284219">
    <property type="component" value="Unassembled WGS sequence"/>
</dbReference>
<sequence length="62" mass="7085">MESLILPVSFFLIALSLIGTLWVAKDPGAEKKYSTKTVGNFTRLTWFYVIITLIMLLIFLFV</sequence>
<organism evidence="2 3">
    <name type="scientific">Ammoniphilus oxalaticus</name>
    <dbReference type="NCBI Taxonomy" id="66863"/>
    <lineage>
        <taxon>Bacteria</taxon>
        <taxon>Bacillati</taxon>
        <taxon>Bacillota</taxon>
        <taxon>Bacilli</taxon>
        <taxon>Bacillales</taxon>
        <taxon>Paenibacillaceae</taxon>
        <taxon>Aneurinibacillus group</taxon>
        <taxon>Ammoniphilus</taxon>
    </lineage>
</organism>
<reference evidence="2 3" key="1">
    <citation type="submission" date="2016-08" db="EMBL/GenBank/DDBJ databases">
        <title>Novel Firmicute Genomes.</title>
        <authorList>
            <person name="Poppleton D.I."/>
            <person name="Gribaldo S."/>
        </authorList>
    </citation>
    <scope>NUCLEOTIDE SEQUENCE [LARGE SCALE GENOMIC DNA]</scope>
    <source>
        <strain evidence="2 3">RAOx-1</strain>
    </source>
</reference>
<keyword evidence="3" id="KW-1185">Reference proteome</keyword>
<comment type="caution">
    <text evidence="2">The sequence shown here is derived from an EMBL/GenBank/DDBJ whole genome shotgun (WGS) entry which is preliminary data.</text>
</comment>
<protein>
    <submittedName>
        <fullName evidence="2">Uncharacterized protein</fullName>
    </submittedName>
</protein>
<evidence type="ECO:0000313" key="3">
    <source>
        <dbReference type="Proteomes" id="UP000284219"/>
    </source>
</evidence>
<keyword evidence="1" id="KW-0812">Transmembrane</keyword>
<proteinExistence type="predicted"/>
<evidence type="ECO:0000313" key="2">
    <source>
        <dbReference type="EMBL" id="RKD26725.1"/>
    </source>
</evidence>
<keyword evidence="1" id="KW-1133">Transmembrane helix</keyword>
<dbReference type="AlphaFoldDB" id="A0A419SQP4"/>
<dbReference type="RefSeq" id="WP_120188007.1">
    <property type="nucleotide sequence ID" value="NZ_MCHY01000002.1"/>
</dbReference>
<accession>A0A419SQP4</accession>
<feature type="transmembrane region" description="Helical" evidence="1">
    <location>
        <begin position="6"/>
        <end position="24"/>
    </location>
</feature>
<name>A0A419SQP4_9BACL</name>
<gene>
    <name evidence="2" type="ORF">BEP19_16110</name>
</gene>